<dbReference type="Proteomes" id="UP000005819">
    <property type="component" value="Unassembled WGS sequence"/>
</dbReference>
<dbReference type="NCBIfam" id="TIGR01352">
    <property type="entry name" value="tonB_Cterm"/>
    <property type="match status" value="1"/>
</dbReference>
<evidence type="ECO:0000313" key="7">
    <source>
        <dbReference type="EMBL" id="EDS04171.1"/>
    </source>
</evidence>
<reference evidence="7" key="2">
    <citation type="submission" date="2013-09" db="EMBL/GenBank/DDBJ databases">
        <title>Draft genome sequence of Alistipes putredinis (DSM 17216).</title>
        <authorList>
            <person name="Sudarsanam P."/>
            <person name="Ley R."/>
            <person name="Guruge J."/>
            <person name="Turnbaugh P.J."/>
            <person name="Mahowald M."/>
            <person name="Liep D."/>
            <person name="Gordon J."/>
        </authorList>
    </citation>
    <scope>NUCLEOTIDE SEQUENCE</scope>
    <source>
        <strain evidence="7">DSM 17216</strain>
    </source>
</reference>
<dbReference type="GeneID" id="73803168"/>
<comment type="caution">
    <text evidence="7">The sequence shown here is derived from an EMBL/GenBank/DDBJ whole genome shotgun (WGS) entry which is preliminary data.</text>
</comment>
<evidence type="ECO:0000256" key="5">
    <source>
        <dbReference type="SAM" id="MobiDB-lite"/>
    </source>
</evidence>
<dbReference type="OrthoDB" id="9786892at2"/>
<dbReference type="RefSeq" id="WP_004328865.1">
    <property type="nucleotide sequence ID" value="NZ_DS499579.1"/>
</dbReference>
<feature type="compositionally biased region" description="Basic and acidic residues" evidence="5">
    <location>
        <begin position="157"/>
        <end position="173"/>
    </location>
</feature>
<dbReference type="HOGENOM" id="CLU_090907_0_0_10"/>
<feature type="region of interest" description="Disordered" evidence="5">
    <location>
        <begin position="183"/>
        <end position="202"/>
    </location>
</feature>
<comment type="subcellular location">
    <subcellularLocation>
        <location evidence="1">Membrane</location>
        <topology evidence="1">Single-pass membrane protein</topology>
    </subcellularLocation>
</comment>
<dbReference type="InterPro" id="IPR006260">
    <property type="entry name" value="TonB/TolA_C"/>
</dbReference>
<sequence>MFIALFARKYRKYYSKIVFLPKLLINRNSVASPDRTPRPPKLQLPFEQKKNDAGEWAYDHRIGLCVTLIAYLVLAIAFMVGKIVVGAKPSVQGIIIDTKTLAELEAEKMRLEQEVRARQQAQEGGDWRDVRNQYSNENALEERSRDDRGSMSSSLKESAEAVGERMQANRDAYEQGLAEERAIRERMGRSGKDDRTQDSRARGRVTVSFSLTDPVRTRRYLEVPAYQCEGGGEVVVGITVNPSGEVVAAKVASGGDDCMREAALEAARNSLFNIDDSAPARQSGTITYLFIPQ</sequence>
<keyword evidence="2 6" id="KW-0812">Transmembrane</keyword>
<protein>
    <submittedName>
        <fullName evidence="7">TonB family domain protein</fullName>
    </submittedName>
</protein>
<reference evidence="7" key="1">
    <citation type="submission" date="2007-10" db="EMBL/GenBank/DDBJ databases">
        <authorList>
            <person name="Fulton L."/>
            <person name="Clifton S."/>
            <person name="Fulton B."/>
            <person name="Xu J."/>
            <person name="Minx P."/>
            <person name="Pepin K.H."/>
            <person name="Johnson M."/>
            <person name="Thiruvilangam P."/>
            <person name="Bhonagiri V."/>
            <person name="Nash W.E."/>
            <person name="Mardis E.R."/>
            <person name="Wilson R.K."/>
        </authorList>
    </citation>
    <scope>NUCLEOTIDE SEQUENCE [LARGE SCALE GENOMIC DNA]</scope>
    <source>
        <strain evidence="7">DSM 17216</strain>
    </source>
</reference>
<name>B0MTK5_9BACT</name>
<organism evidence="7 8">
    <name type="scientific">Alistipes putredinis DSM 17216</name>
    <dbReference type="NCBI Taxonomy" id="445970"/>
    <lineage>
        <taxon>Bacteria</taxon>
        <taxon>Pseudomonadati</taxon>
        <taxon>Bacteroidota</taxon>
        <taxon>Bacteroidia</taxon>
        <taxon>Bacteroidales</taxon>
        <taxon>Rikenellaceae</taxon>
        <taxon>Alistipes</taxon>
    </lineage>
</organism>
<keyword evidence="8" id="KW-1185">Reference proteome</keyword>
<feature type="compositionally biased region" description="Basic and acidic residues" evidence="5">
    <location>
        <begin position="183"/>
        <end position="201"/>
    </location>
</feature>
<proteinExistence type="predicted"/>
<evidence type="ECO:0000256" key="4">
    <source>
        <dbReference type="ARBA" id="ARBA00023136"/>
    </source>
</evidence>
<dbReference type="EMBL" id="ABFK02000016">
    <property type="protein sequence ID" value="EDS04171.1"/>
    <property type="molecule type" value="Genomic_DNA"/>
</dbReference>
<evidence type="ECO:0000256" key="2">
    <source>
        <dbReference type="ARBA" id="ARBA00022692"/>
    </source>
</evidence>
<evidence type="ECO:0000313" key="8">
    <source>
        <dbReference type="Proteomes" id="UP000005819"/>
    </source>
</evidence>
<evidence type="ECO:0000256" key="1">
    <source>
        <dbReference type="ARBA" id="ARBA00004167"/>
    </source>
</evidence>
<dbReference type="SUPFAM" id="SSF74653">
    <property type="entry name" value="TolA/TonB C-terminal domain"/>
    <property type="match status" value="1"/>
</dbReference>
<keyword evidence="4 6" id="KW-0472">Membrane</keyword>
<evidence type="ECO:0000256" key="3">
    <source>
        <dbReference type="ARBA" id="ARBA00022989"/>
    </source>
</evidence>
<gene>
    <name evidence="7" type="ORF">ALIPUT_00041</name>
</gene>
<feature type="transmembrane region" description="Helical" evidence="6">
    <location>
        <begin position="61"/>
        <end position="80"/>
    </location>
</feature>
<dbReference type="eggNOG" id="COG0810">
    <property type="taxonomic scope" value="Bacteria"/>
</dbReference>
<dbReference type="AlphaFoldDB" id="B0MTK5"/>
<evidence type="ECO:0000256" key="6">
    <source>
        <dbReference type="SAM" id="Phobius"/>
    </source>
</evidence>
<keyword evidence="3 6" id="KW-1133">Transmembrane helix</keyword>
<dbReference type="GO" id="GO:0016020">
    <property type="term" value="C:membrane"/>
    <property type="evidence" value="ECO:0007669"/>
    <property type="project" value="UniProtKB-SubCell"/>
</dbReference>
<feature type="compositionally biased region" description="Basic and acidic residues" evidence="5">
    <location>
        <begin position="140"/>
        <end position="149"/>
    </location>
</feature>
<feature type="region of interest" description="Disordered" evidence="5">
    <location>
        <begin position="115"/>
        <end position="173"/>
    </location>
</feature>
<accession>B0MTK5</accession>